<dbReference type="InterPro" id="IPR032183">
    <property type="entry name" value="PKD-like"/>
</dbReference>
<evidence type="ECO:0000313" key="1">
    <source>
        <dbReference type="EMBL" id="RAJ08493.1"/>
    </source>
</evidence>
<comment type="caution">
    <text evidence="1">The sequence shown here is derived from an EMBL/GenBank/DDBJ whole genome shotgun (WGS) entry which is preliminary data.</text>
</comment>
<protein>
    <submittedName>
        <fullName evidence="1">PKD family protein</fullName>
    </submittedName>
</protein>
<evidence type="ECO:0000313" key="2">
    <source>
        <dbReference type="Proteomes" id="UP000249547"/>
    </source>
</evidence>
<reference evidence="1 2" key="1">
    <citation type="submission" date="2018-06" db="EMBL/GenBank/DDBJ databases">
        <title>Genomic Encyclopedia of Archaeal and Bacterial Type Strains, Phase II (KMG-II): from individual species to whole genera.</title>
        <authorList>
            <person name="Goeker M."/>
        </authorList>
    </citation>
    <scope>NUCLEOTIDE SEQUENCE [LARGE SCALE GENOMIC DNA]</scope>
    <source>
        <strain evidence="1 2">DSM 23857</strain>
    </source>
</reference>
<keyword evidence="2" id="KW-1185">Reference proteome</keyword>
<dbReference type="EMBL" id="QLLL01000002">
    <property type="protein sequence ID" value="RAJ08493.1"/>
    <property type="molecule type" value="Genomic_DNA"/>
</dbReference>
<gene>
    <name evidence="1" type="ORF">LX64_01145</name>
</gene>
<dbReference type="AlphaFoldDB" id="A0A327QYJ5"/>
<accession>A0A327QYJ5</accession>
<name>A0A327QYJ5_9BACT</name>
<organism evidence="1 2">
    <name type="scientific">Chitinophaga skermanii</name>
    <dbReference type="NCBI Taxonomy" id="331697"/>
    <lineage>
        <taxon>Bacteria</taxon>
        <taxon>Pseudomonadati</taxon>
        <taxon>Bacteroidota</taxon>
        <taxon>Chitinophagia</taxon>
        <taxon>Chitinophagales</taxon>
        <taxon>Chitinophagaceae</taxon>
        <taxon>Chitinophaga</taxon>
    </lineage>
</organism>
<sequence length="490" mass="55423">MIAVVASAMLTACYKDKGNYDYTDPEKLTVVLPVDRFSAKVGDTLKIDPEILMDGKPLVDTANYTFEYYAFTGSLTAITGKRKDLGGGRDLRFPIGLLTGDYALYLKITDKRTNYAVYNKWNLKITSDFSVGWMLLSDINGQARLDMVAGNDSSARLYYDVLDKLQSGVTLQGSPKFVSCYCLQNNSTKIYYGIHVGTSQTTQRIDCETMQWNALNNIRYEVSGDIKDNFAPDWVRSKIQTVSYMKEDTNIYYYNYSRSVRYGVPINKISTEPYTFKASKYISISGSSSEPSILYDETNHRFVRHIVGAVNCVSMPTDAADSTFSYQDRNYNLRYMVRSHFGGGEAFAIMENKTTKKLHLLRISTTGANIRKTYWEEMKGIDIEKGENFCIDDNYGFVFYNVGSKVYKYDISTYASYVAKDYGNKKISFMAFQETFVRGSLGIATYDPSLPAESCGTWERFTVPQFSDPLKLIVSNNGFGKIISVAYKPQ</sequence>
<dbReference type="Pfam" id="PF16407">
    <property type="entry name" value="PKD_2"/>
    <property type="match status" value="1"/>
</dbReference>
<dbReference type="Proteomes" id="UP000249547">
    <property type="component" value="Unassembled WGS sequence"/>
</dbReference>
<proteinExistence type="predicted"/>